<dbReference type="InterPro" id="IPR020683">
    <property type="entry name" value="DUF3447"/>
</dbReference>
<feature type="repeat" description="ANK" evidence="1">
    <location>
        <begin position="476"/>
        <end position="508"/>
    </location>
</feature>
<dbReference type="SUPFAM" id="SSF140860">
    <property type="entry name" value="Pseudo ankyrin repeat-like"/>
    <property type="match status" value="1"/>
</dbReference>
<feature type="repeat" description="ANK" evidence="1">
    <location>
        <begin position="443"/>
        <end position="475"/>
    </location>
</feature>
<dbReference type="InterPro" id="IPR036770">
    <property type="entry name" value="Ankyrin_rpt-contain_sf"/>
</dbReference>
<proteinExistence type="predicted"/>
<dbReference type="Proteomes" id="UP000001542">
    <property type="component" value="Unassembled WGS sequence"/>
</dbReference>
<reference evidence="3" key="1">
    <citation type="submission" date="2006-10" db="EMBL/GenBank/DDBJ databases">
        <authorList>
            <person name="Amadeo P."/>
            <person name="Zhao Q."/>
            <person name="Wortman J."/>
            <person name="Fraser-Liggett C."/>
            <person name="Carlton J."/>
        </authorList>
    </citation>
    <scope>NUCLEOTIDE SEQUENCE</scope>
    <source>
        <strain evidence="3">G3</strain>
    </source>
</reference>
<dbReference type="PROSITE" id="PS50088">
    <property type="entry name" value="ANK_REPEAT"/>
    <property type="match status" value="8"/>
</dbReference>
<dbReference type="PROSITE" id="PS50297">
    <property type="entry name" value="ANK_REP_REGION"/>
    <property type="match status" value="8"/>
</dbReference>
<dbReference type="Pfam" id="PF12796">
    <property type="entry name" value="Ank_2"/>
    <property type="match status" value="2"/>
</dbReference>
<keyword evidence="1" id="KW-0040">ANK repeat</keyword>
<evidence type="ECO:0000313" key="4">
    <source>
        <dbReference type="Proteomes" id="UP000001542"/>
    </source>
</evidence>
<dbReference type="eggNOG" id="KOG0504">
    <property type="taxonomic scope" value="Eukaryota"/>
</dbReference>
<dbReference type="VEuPathDB" id="TrichDB:TVAGG3_0124080"/>
<dbReference type="STRING" id="5722.A2G5Q1"/>
<dbReference type="Pfam" id="PF11929">
    <property type="entry name" value="DUF3447"/>
    <property type="match status" value="1"/>
</dbReference>
<evidence type="ECO:0000256" key="1">
    <source>
        <dbReference type="PROSITE-ProRule" id="PRU00023"/>
    </source>
</evidence>
<feature type="repeat" description="ANK" evidence="1">
    <location>
        <begin position="542"/>
        <end position="573"/>
    </location>
</feature>
<dbReference type="VEuPathDB" id="TrichDB:TVAG_389370"/>
<protein>
    <submittedName>
        <fullName evidence="3">Ankyrin repeat protein, putative</fullName>
    </submittedName>
</protein>
<feature type="domain" description="DUF3447" evidence="2">
    <location>
        <begin position="197"/>
        <end position="272"/>
    </location>
</feature>
<dbReference type="PRINTS" id="PR01415">
    <property type="entry name" value="ANKYRIN"/>
</dbReference>
<dbReference type="RefSeq" id="XP_001300453.1">
    <property type="nucleotide sequence ID" value="XM_001300452.1"/>
</dbReference>
<dbReference type="AlphaFoldDB" id="A2G5Q1"/>
<dbReference type="Gene3D" id="1.25.40.20">
    <property type="entry name" value="Ankyrin repeat-containing domain"/>
    <property type="match status" value="2"/>
</dbReference>
<dbReference type="SUPFAM" id="SSF48403">
    <property type="entry name" value="Ankyrin repeat"/>
    <property type="match status" value="1"/>
</dbReference>
<keyword evidence="4" id="KW-1185">Reference proteome</keyword>
<dbReference type="InterPro" id="IPR002110">
    <property type="entry name" value="Ankyrin_rpt"/>
</dbReference>
<feature type="repeat" description="ANK" evidence="1">
    <location>
        <begin position="509"/>
        <end position="541"/>
    </location>
</feature>
<accession>A2G5Q1</accession>
<feature type="repeat" description="ANK" evidence="1">
    <location>
        <begin position="344"/>
        <end position="376"/>
    </location>
</feature>
<dbReference type="KEGG" id="tva:4745175"/>
<evidence type="ECO:0000259" key="2">
    <source>
        <dbReference type="Pfam" id="PF11929"/>
    </source>
</evidence>
<sequence length="573" mass="65583">MSNQDIHPNKYSELRNTHKYYIDIYNSLYQLKSEKEEELKSIFKMIKTELIESNKHPPKDIIKDILKIIPYNNRYTKSYLFLAKLFSDEYHVEEVKGISDISNILFYKEHGIKIDKSFDFEKDDFENLDIHTENTIYRAIMNNDLEKFITFTGIDGFDKDQKLKSDLYPDSYEGYSLLELCCYHGAVDCFKFLRTKFNSEITQRCLELSFLGGNKEIMSECFKYQKPNEKCMEYAIISHNIDFVTFLMNEYNIDIDLEICGFYNNLESFLVYFDQTNDINKCFVYSPIIGITSLTEYFISHGANINEKNNNGETALHIAALYNSKEIAEVLISHGANINEKDKNGDTALYYAAYNNSKETAELLISHGANVNEKDQNGETALYYAAYNNSKETAELLISHGANINEKDQDGETALHKTARNNSKETAELLISHGANVNEKDQDGRTALHKAARNNNKEIAEILISHGANINEKDQDRETALHKTARNNSKETAELLISHGANINEKDQDGRTALHKAARNNNKEIAEILISHGANINEKDQDRETALHKTARNNSKETAELLISHGVNINEKK</sequence>
<organism evidence="3 4">
    <name type="scientific">Trichomonas vaginalis (strain ATCC PRA-98 / G3)</name>
    <dbReference type="NCBI Taxonomy" id="412133"/>
    <lineage>
        <taxon>Eukaryota</taxon>
        <taxon>Metamonada</taxon>
        <taxon>Parabasalia</taxon>
        <taxon>Trichomonadida</taxon>
        <taxon>Trichomonadidae</taxon>
        <taxon>Trichomonas</taxon>
    </lineage>
</organism>
<dbReference type="Pfam" id="PF13637">
    <property type="entry name" value="Ank_4"/>
    <property type="match status" value="2"/>
</dbReference>
<dbReference type="SMART" id="SM00248">
    <property type="entry name" value="ANK"/>
    <property type="match status" value="10"/>
</dbReference>
<reference evidence="3" key="2">
    <citation type="journal article" date="2007" name="Science">
        <title>Draft genome sequence of the sexually transmitted pathogen Trichomonas vaginalis.</title>
        <authorList>
            <person name="Carlton J.M."/>
            <person name="Hirt R.P."/>
            <person name="Silva J.C."/>
            <person name="Delcher A.L."/>
            <person name="Schatz M."/>
            <person name="Zhao Q."/>
            <person name="Wortman J.R."/>
            <person name="Bidwell S.L."/>
            <person name="Alsmark U.C.M."/>
            <person name="Besteiro S."/>
            <person name="Sicheritz-Ponten T."/>
            <person name="Noel C.J."/>
            <person name="Dacks J.B."/>
            <person name="Foster P.G."/>
            <person name="Simillion C."/>
            <person name="Van de Peer Y."/>
            <person name="Miranda-Saavedra D."/>
            <person name="Barton G.J."/>
            <person name="Westrop G.D."/>
            <person name="Mueller S."/>
            <person name="Dessi D."/>
            <person name="Fiori P.L."/>
            <person name="Ren Q."/>
            <person name="Paulsen I."/>
            <person name="Zhang H."/>
            <person name="Bastida-Corcuera F.D."/>
            <person name="Simoes-Barbosa A."/>
            <person name="Brown M.T."/>
            <person name="Hayes R.D."/>
            <person name="Mukherjee M."/>
            <person name="Okumura C.Y."/>
            <person name="Schneider R."/>
            <person name="Smith A.J."/>
            <person name="Vanacova S."/>
            <person name="Villalvazo M."/>
            <person name="Haas B.J."/>
            <person name="Pertea M."/>
            <person name="Feldblyum T.V."/>
            <person name="Utterback T.R."/>
            <person name="Shu C.L."/>
            <person name="Osoegawa K."/>
            <person name="de Jong P.J."/>
            <person name="Hrdy I."/>
            <person name="Horvathova L."/>
            <person name="Zubacova Z."/>
            <person name="Dolezal P."/>
            <person name="Malik S.B."/>
            <person name="Logsdon J.M. Jr."/>
            <person name="Henze K."/>
            <person name="Gupta A."/>
            <person name="Wang C.C."/>
            <person name="Dunne R.L."/>
            <person name="Upcroft J.A."/>
            <person name="Upcroft P."/>
            <person name="White O."/>
            <person name="Salzberg S.L."/>
            <person name="Tang P."/>
            <person name="Chiu C.-H."/>
            <person name="Lee Y.-S."/>
            <person name="Embley T.M."/>
            <person name="Coombs G.H."/>
            <person name="Mottram J.C."/>
            <person name="Tachezy J."/>
            <person name="Fraser-Liggett C.M."/>
            <person name="Johnson P.J."/>
        </authorList>
    </citation>
    <scope>NUCLEOTIDE SEQUENCE [LARGE SCALE GENOMIC DNA]</scope>
    <source>
        <strain evidence="3">G3</strain>
    </source>
</reference>
<feature type="repeat" description="ANK" evidence="1">
    <location>
        <begin position="377"/>
        <end position="409"/>
    </location>
</feature>
<name>A2G5Q1_TRIV3</name>
<dbReference type="EMBL" id="DS114438">
    <property type="protein sequence ID" value="EAX87523.1"/>
    <property type="molecule type" value="Genomic_DNA"/>
</dbReference>
<feature type="repeat" description="ANK" evidence="1">
    <location>
        <begin position="410"/>
        <end position="442"/>
    </location>
</feature>
<dbReference type="PANTHER" id="PTHR24182:SF13">
    <property type="entry name" value="LD18443P"/>
    <property type="match status" value="1"/>
</dbReference>
<evidence type="ECO:0000313" key="3">
    <source>
        <dbReference type="EMBL" id="EAX87523.1"/>
    </source>
</evidence>
<feature type="repeat" description="ANK" evidence="1">
    <location>
        <begin position="311"/>
        <end position="343"/>
    </location>
</feature>
<dbReference type="InParanoid" id="A2G5Q1"/>
<dbReference type="Pfam" id="PF00023">
    <property type="entry name" value="Ank"/>
    <property type="match status" value="1"/>
</dbReference>
<gene>
    <name evidence="3" type="ORF">TVAG_279430</name>
</gene>
<dbReference type="PANTHER" id="PTHR24182">
    <property type="entry name" value="ANKYRIN REPEAT AND SOCS BOX CONTAINING 4"/>
    <property type="match status" value="1"/>
</dbReference>
<dbReference type="VEuPathDB" id="TrichDB:TVAG_423340"/>